<keyword evidence="2" id="KW-1185">Reference proteome</keyword>
<reference evidence="1" key="1">
    <citation type="submission" date="2017-07" db="EMBL/GenBank/DDBJ databases">
        <title>Taro Niue Genome Assembly and Annotation.</title>
        <authorList>
            <person name="Atibalentja N."/>
            <person name="Keating K."/>
            <person name="Fields C.J."/>
        </authorList>
    </citation>
    <scope>NUCLEOTIDE SEQUENCE</scope>
    <source>
        <strain evidence="1">Niue_2</strain>
        <tissue evidence="1">Leaf</tissue>
    </source>
</reference>
<feature type="non-terminal residue" evidence="1">
    <location>
        <position position="431"/>
    </location>
</feature>
<organism evidence="1 2">
    <name type="scientific">Colocasia esculenta</name>
    <name type="common">Wild taro</name>
    <name type="synonym">Arum esculentum</name>
    <dbReference type="NCBI Taxonomy" id="4460"/>
    <lineage>
        <taxon>Eukaryota</taxon>
        <taxon>Viridiplantae</taxon>
        <taxon>Streptophyta</taxon>
        <taxon>Embryophyta</taxon>
        <taxon>Tracheophyta</taxon>
        <taxon>Spermatophyta</taxon>
        <taxon>Magnoliopsida</taxon>
        <taxon>Liliopsida</taxon>
        <taxon>Araceae</taxon>
        <taxon>Aroideae</taxon>
        <taxon>Colocasieae</taxon>
        <taxon>Colocasia</taxon>
    </lineage>
</organism>
<proteinExistence type="predicted"/>
<name>A0A843WL53_COLES</name>
<accession>A0A843WL53</accession>
<dbReference type="AlphaFoldDB" id="A0A843WL53"/>
<protein>
    <submittedName>
        <fullName evidence="1">Uncharacterized protein</fullName>
    </submittedName>
</protein>
<gene>
    <name evidence="1" type="ORF">Taro_043433</name>
</gene>
<evidence type="ECO:0000313" key="1">
    <source>
        <dbReference type="EMBL" id="MQM10539.1"/>
    </source>
</evidence>
<evidence type="ECO:0000313" key="2">
    <source>
        <dbReference type="Proteomes" id="UP000652761"/>
    </source>
</evidence>
<comment type="caution">
    <text evidence="1">The sequence shown here is derived from an EMBL/GenBank/DDBJ whole genome shotgun (WGS) entry which is preliminary data.</text>
</comment>
<dbReference type="Proteomes" id="UP000652761">
    <property type="component" value="Unassembled WGS sequence"/>
</dbReference>
<feature type="non-terminal residue" evidence="1">
    <location>
        <position position="1"/>
    </location>
</feature>
<sequence length="431" mass="47896">AAVINHDALDHHRLRLQPARSRPPSFTTPLPATAIIHDTLDHNHLLERHPWLPEPGAMGTELLLVLRWGLMRTCWRGYVLPLAAATPWSDALGRPPAGVPPSDVCSGPALGVQPVPPAAPSLPFAPSSALPAVPATTVGLPWASSMAAPAASSLGAIPSPSMHPAPVPLPATPPSFAQVVLQFIKSLVAYGPTSTDFREPIAFFCLLIMEAITTLRCCEDFSLERLGLLGDFALKFDIRDFSKNEEKLQVLNSDCHFFLPSICHDCFIPKIDRCLNCLNKRWIFSTSICLFPISISYFECVLSYICECEYECTCMDVSVDMHGYESGYLCGYLSGHVDVNEFLPTELLHERILSNPFNPLWACYLGNKWYQSQVLSRRRSHDLKSKDKWQLKDMQKVNSSTDLLYSTVKIIAIGRLGWRPSGTQQQRKLDR</sequence>
<dbReference type="EMBL" id="NMUH01004699">
    <property type="protein sequence ID" value="MQM10539.1"/>
    <property type="molecule type" value="Genomic_DNA"/>
</dbReference>